<dbReference type="STRING" id="650891.SAMN05216203_2558"/>
<evidence type="ECO:0000259" key="1">
    <source>
        <dbReference type="Pfam" id="PF19802"/>
    </source>
</evidence>
<evidence type="ECO:0000313" key="2">
    <source>
        <dbReference type="EMBL" id="SFR68536.1"/>
    </source>
</evidence>
<proteinExistence type="predicted"/>
<dbReference type="RefSeq" id="WP_092013081.1">
    <property type="nucleotide sequence ID" value="NZ_FOYW01000001.1"/>
</dbReference>
<dbReference type="Pfam" id="PF19802">
    <property type="entry name" value="DUF6285"/>
    <property type="match status" value="1"/>
</dbReference>
<dbReference type="AlphaFoldDB" id="A0A1I6IP87"/>
<keyword evidence="3" id="KW-1185">Reference proteome</keyword>
<sequence>MQDLPDNPALLASVEAFLRDEVMPQMEPAEAFRARVSANVLGMVRRHLEMASRDDGHDEREQLHQLTGKRGTLAGLTTEVCRLIAEGSLTPDNPRLRDYLWLTTLNKVAVDQPKYSGYRRAREEWTAYQSGFPKEY</sequence>
<name>A0A1I6IP87_9GAMM</name>
<reference evidence="2 3" key="1">
    <citation type="submission" date="2016-10" db="EMBL/GenBank/DDBJ databases">
        <authorList>
            <person name="de Groot N.N."/>
        </authorList>
    </citation>
    <scope>NUCLEOTIDE SEQUENCE [LARGE SCALE GENOMIC DNA]</scope>
    <source>
        <strain evidence="2 3">CGMCC 1.9167</strain>
    </source>
</reference>
<protein>
    <recommendedName>
        <fullName evidence="1">DUF6285 domain-containing protein</fullName>
    </recommendedName>
</protein>
<dbReference type="Proteomes" id="UP000198644">
    <property type="component" value="Unassembled WGS sequence"/>
</dbReference>
<evidence type="ECO:0000313" key="3">
    <source>
        <dbReference type="Proteomes" id="UP000198644"/>
    </source>
</evidence>
<accession>A0A1I6IP87</accession>
<gene>
    <name evidence="2" type="ORF">SAMN05216203_2558</name>
</gene>
<dbReference type="OrthoDB" id="8854461at2"/>
<organism evidence="2 3">
    <name type="scientific">Marinobacter daqiaonensis</name>
    <dbReference type="NCBI Taxonomy" id="650891"/>
    <lineage>
        <taxon>Bacteria</taxon>
        <taxon>Pseudomonadati</taxon>
        <taxon>Pseudomonadota</taxon>
        <taxon>Gammaproteobacteria</taxon>
        <taxon>Pseudomonadales</taxon>
        <taxon>Marinobacteraceae</taxon>
        <taxon>Marinobacter</taxon>
    </lineage>
</organism>
<dbReference type="InterPro" id="IPR046252">
    <property type="entry name" value="DUF6285"/>
</dbReference>
<dbReference type="EMBL" id="FOYW01000001">
    <property type="protein sequence ID" value="SFR68536.1"/>
    <property type="molecule type" value="Genomic_DNA"/>
</dbReference>
<feature type="domain" description="DUF6285" evidence="1">
    <location>
        <begin position="24"/>
        <end position="115"/>
    </location>
</feature>